<gene>
    <name evidence="4 5" type="primary">rpsF</name>
    <name evidence="5" type="ORF">H8E29_11225</name>
</gene>
<accession>A0A8J6TF16</accession>
<dbReference type="EMBL" id="JACNJN010000124">
    <property type="protein sequence ID" value="MBC8335831.1"/>
    <property type="molecule type" value="Genomic_DNA"/>
</dbReference>
<proteinExistence type="inferred from homology"/>
<dbReference type="GO" id="GO:1990904">
    <property type="term" value="C:ribonucleoprotein complex"/>
    <property type="evidence" value="ECO:0007669"/>
    <property type="project" value="UniProtKB-KW"/>
</dbReference>
<keyword evidence="4" id="KW-0699">rRNA-binding</keyword>
<reference evidence="5 6" key="1">
    <citation type="submission" date="2020-08" db="EMBL/GenBank/DDBJ databases">
        <title>Bridging the membrane lipid divide: bacteria of the FCB group superphylum have the potential to synthesize archaeal ether lipids.</title>
        <authorList>
            <person name="Villanueva L."/>
            <person name="Von Meijenfeldt F.A.B."/>
            <person name="Westbye A.B."/>
            <person name="Yadav S."/>
            <person name="Hopmans E.C."/>
            <person name="Dutilh B.E."/>
            <person name="Sinninghe Damste J.S."/>
        </authorList>
    </citation>
    <scope>NUCLEOTIDE SEQUENCE [LARGE SCALE GENOMIC DNA]</scope>
    <source>
        <strain evidence="5">NIOZ-UU36</strain>
    </source>
</reference>
<evidence type="ECO:0000256" key="4">
    <source>
        <dbReference type="HAMAP-Rule" id="MF_00360"/>
    </source>
</evidence>
<dbReference type="InterPro" id="IPR000529">
    <property type="entry name" value="Ribosomal_bS6"/>
</dbReference>
<protein>
    <recommendedName>
        <fullName evidence="3 4">Small ribosomal subunit protein bS6</fullName>
    </recommendedName>
</protein>
<evidence type="ECO:0000313" key="6">
    <source>
        <dbReference type="Proteomes" id="UP000614469"/>
    </source>
</evidence>
<dbReference type="Proteomes" id="UP000614469">
    <property type="component" value="Unassembled WGS sequence"/>
</dbReference>
<evidence type="ECO:0000313" key="5">
    <source>
        <dbReference type="EMBL" id="MBC8335831.1"/>
    </source>
</evidence>
<dbReference type="HAMAP" id="MF_00360">
    <property type="entry name" value="Ribosomal_bS6"/>
    <property type="match status" value="1"/>
</dbReference>
<comment type="similarity">
    <text evidence="1 4">Belongs to the bacterial ribosomal protein bS6 family.</text>
</comment>
<dbReference type="GO" id="GO:0005840">
    <property type="term" value="C:ribosome"/>
    <property type="evidence" value="ECO:0007669"/>
    <property type="project" value="UniProtKB-KW"/>
</dbReference>
<organism evidence="5 6">
    <name type="scientific">Candidatus Desulfolinea nitratireducens</name>
    <dbReference type="NCBI Taxonomy" id="2841698"/>
    <lineage>
        <taxon>Bacteria</taxon>
        <taxon>Bacillati</taxon>
        <taxon>Chloroflexota</taxon>
        <taxon>Anaerolineae</taxon>
        <taxon>Anaerolineales</taxon>
        <taxon>Anaerolineales incertae sedis</taxon>
        <taxon>Candidatus Desulfolinea</taxon>
    </lineage>
</organism>
<dbReference type="GO" id="GO:0003735">
    <property type="term" value="F:structural constituent of ribosome"/>
    <property type="evidence" value="ECO:0007669"/>
    <property type="project" value="InterPro"/>
</dbReference>
<evidence type="ECO:0000256" key="1">
    <source>
        <dbReference type="ARBA" id="ARBA00009512"/>
    </source>
</evidence>
<dbReference type="GO" id="GO:0005737">
    <property type="term" value="C:cytoplasm"/>
    <property type="evidence" value="ECO:0007669"/>
    <property type="project" value="UniProtKB-ARBA"/>
</dbReference>
<evidence type="ECO:0000256" key="3">
    <source>
        <dbReference type="ARBA" id="ARBA00035294"/>
    </source>
</evidence>
<dbReference type="InterPro" id="IPR014717">
    <property type="entry name" value="Transl_elong_EF1B/ribsomal_bS6"/>
</dbReference>
<evidence type="ECO:0000256" key="2">
    <source>
        <dbReference type="ARBA" id="ARBA00035104"/>
    </source>
</evidence>
<dbReference type="PANTHER" id="PTHR21011:SF1">
    <property type="entry name" value="SMALL RIBOSOMAL SUBUNIT PROTEIN BS6M"/>
    <property type="match status" value="1"/>
</dbReference>
<dbReference type="GO" id="GO:0006412">
    <property type="term" value="P:translation"/>
    <property type="evidence" value="ECO:0007669"/>
    <property type="project" value="UniProtKB-UniRule"/>
</dbReference>
<dbReference type="PANTHER" id="PTHR21011">
    <property type="entry name" value="MITOCHONDRIAL 28S RIBOSOMAL PROTEIN S6"/>
    <property type="match status" value="1"/>
</dbReference>
<dbReference type="Pfam" id="PF01250">
    <property type="entry name" value="Ribosomal_S6"/>
    <property type="match status" value="1"/>
</dbReference>
<dbReference type="GO" id="GO:0070181">
    <property type="term" value="F:small ribosomal subunit rRNA binding"/>
    <property type="evidence" value="ECO:0007669"/>
    <property type="project" value="TreeGrafter"/>
</dbReference>
<sequence length="94" mass="10834">MRKYELVCILHPDLEETAFNDALDSIKGWIGEKDGTVDSVDNWGRRKMAYLIRKQIEGQYVLLNASMAPGATAELERKLRFLEPLMRHMLVLVN</sequence>
<keyword evidence="4" id="KW-0694">RNA-binding</keyword>
<keyword evidence="4 5" id="KW-0689">Ribosomal protein</keyword>
<dbReference type="InterPro" id="IPR035980">
    <property type="entry name" value="Ribosomal_bS6_sf"/>
</dbReference>
<comment type="function">
    <text evidence="2 4">Binds together with bS18 to 16S ribosomal RNA.</text>
</comment>
<dbReference type="InterPro" id="IPR020814">
    <property type="entry name" value="Ribosomal_S6_plastid/chlpt"/>
</dbReference>
<dbReference type="CDD" id="cd00473">
    <property type="entry name" value="bS6"/>
    <property type="match status" value="1"/>
</dbReference>
<comment type="caution">
    <text evidence="5">The sequence shown here is derived from an EMBL/GenBank/DDBJ whole genome shotgun (WGS) entry which is preliminary data.</text>
</comment>
<dbReference type="AlphaFoldDB" id="A0A8J6TF16"/>
<dbReference type="NCBIfam" id="TIGR00166">
    <property type="entry name" value="S6"/>
    <property type="match status" value="1"/>
</dbReference>
<dbReference type="Gene3D" id="3.30.70.60">
    <property type="match status" value="1"/>
</dbReference>
<keyword evidence="4" id="KW-0687">Ribonucleoprotein</keyword>
<name>A0A8J6TF16_9CHLR</name>
<dbReference type="SUPFAM" id="SSF54995">
    <property type="entry name" value="Ribosomal protein S6"/>
    <property type="match status" value="1"/>
</dbReference>